<protein>
    <submittedName>
        <fullName evidence="1">Uncharacterized protein</fullName>
    </submittedName>
</protein>
<evidence type="ECO:0000313" key="2">
    <source>
        <dbReference type="Proteomes" id="UP000815677"/>
    </source>
</evidence>
<gene>
    <name evidence="1" type="ORF">MCHLO_03565</name>
</gene>
<feature type="non-terminal residue" evidence="1">
    <location>
        <position position="150"/>
    </location>
</feature>
<keyword evidence="2" id="KW-1185">Reference proteome</keyword>
<name>A0ABQ0L4E8_MYCCL</name>
<proteinExistence type="predicted"/>
<dbReference type="Proteomes" id="UP000815677">
    <property type="component" value="Unassembled WGS sequence"/>
</dbReference>
<evidence type="ECO:0000313" key="1">
    <source>
        <dbReference type="EMBL" id="GAT46018.1"/>
    </source>
</evidence>
<sequence length="150" mass="17064">MRITHLVLTGLAHVRHLAIRRVHRVGIEEQVLAEREGDAQARAQMQAVRAEQERVRELQKTDGQMHGWIDVRSARSAGYYFVHCLQLRSVWLERACNTPRLPRARLAGEELAFRACLAACRLTRPLPFPFADFSPQIPDPQACSPDLIFG</sequence>
<dbReference type="EMBL" id="DF842116">
    <property type="protein sequence ID" value="GAT46018.1"/>
    <property type="molecule type" value="Genomic_DNA"/>
</dbReference>
<reference evidence="1" key="1">
    <citation type="submission" date="2014-09" db="EMBL/GenBank/DDBJ databases">
        <title>Genome sequence of the luminous mushroom Mycena chlorophos for searching fungal bioluminescence genes.</title>
        <authorList>
            <person name="Tanaka Y."/>
            <person name="Kasuga D."/>
            <person name="Oba Y."/>
            <person name="Hase S."/>
            <person name="Sato K."/>
            <person name="Oba Y."/>
            <person name="Sakakibara Y."/>
        </authorList>
    </citation>
    <scope>NUCLEOTIDE SEQUENCE</scope>
</reference>
<accession>A0ABQ0L4E8</accession>
<organism evidence="1 2">
    <name type="scientific">Mycena chlorophos</name>
    <name type="common">Agaric fungus</name>
    <name type="synonym">Agaricus chlorophos</name>
    <dbReference type="NCBI Taxonomy" id="658473"/>
    <lineage>
        <taxon>Eukaryota</taxon>
        <taxon>Fungi</taxon>
        <taxon>Dikarya</taxon>
        <taxon>Basidiomycota</taxon>
        <taxon>Agaricomycotina</taxon>
        <taxon>Agaricomycetes</taxon>
        <taxon>Agaricomycetidae</taxon>
        <taxon>Agaricales</taxon>
        <taxon>Marasmiineae</taxon>
        <taxon>Mycenaceae</taxon>
        <taxon>Mycena</taxon>
    </lineage>
</organism>